<accession>A0A9P3F1B4</accession>
<dbReference type="GeneID" id="67000615"/>
<reference evidence="2 3" key="1">
    <citation type="submission" date="2018-10" db="EMBL/GenBank/DDBJ databases">
        <title>Pan-genome distribution and transcriptional activeness of fungal secondary metabolism genes in Aspergillus section Fumigati.</title>
        <authorList>
            <person name="Takahashi H."/>
            <person name="Umemura M."/>
            <person name="Ninomiya A."/>
            <person name="Kusuya Y."/>
            <person name="Urayama S."/>
            <person name="Shimizu M."/>
            <person name="Watanabe A."/>
            <person name="Kamei K."/>
            <person name="Yaguchi T."/>
            <person name="Hagiwara D."/>
        </authorList>
    </citation>
    <scope>NUCLEOTIDE SEQUENCE [LARGE SCALE GENOMIC DNA]</scope>
    <source>
        <strain evidence="2 3">IFM 55266</strain>
    </source>
</reference>
<evidence type="ECO:0000313" key="3">
    <source>
        <dbReference type="Proteomes" id="UP001043456"/>
    </source>
</evidence>
<proteinExistence type="predicted"/>
<organism evidence="2 3">
    <name type="scientific">Aspergillus pseudoviridinutans</name>
    <dbReference type="NCBI Taxonomy" id="1517512"/>
    <lineage>
        <taxon>Eukaryota</taxon>
        <taxon>Fungi</taxon>
        <taxon>Dikarya</taxon>
        <taxon>Ascomycota</taxon>
        <taxon>Pezizomycotina</taxon>
        <taxon>Eurotiomycetes</taxon>
        <taxon>Eurotiomycetidae</taxon>
        <taxon>Eurotiales</taxon>
        <taxon>Aspergillaceae</taxon>
        <taxon>Aspergillus</taxon>
        <taxon>Aspergillus subgen. Fumigati</taxon>
    </lineage>
</organism>
<dbReference type="AlphaFoldDB" id="A0A9P3F1B4"/>
<gene>
    <name evidence="2" type="ORF">Asppvi_002003</name>
</gene>
<protein>
    <submittedName>
        <fullName evidence="2">Uncharacterized protein</fullName>
    </submittedName>
</protein>
<evidence type="ECO:0000256" key="1">
    <source>
        <dbReference type="SAM" id="MobiDB-lite"/>
    </source>
</evidence>
<comment type="caution">
    <text evidence="2">The sequence shown here is derived from an EMBL/GenBank/DDBJ whole genome shotgun (WGS) entry which is preliminary data.</text>
</comment>
<dbReference type="RefSeq" id="XP_043163471.1">
    <property type="nucleotide sequence ID" value="XM_043307536.1"/>
</dbReference>
<sequence>MLSSRDLTIRTTRDAASSIYSRGPEIPPLPVPRKQKLGNFPERHDPAEISLLDHQIALAGGTTMALETTRTRLQNAKHERPLSLPETVAKKWEQWKRQEDENRFFVDCVRILNDLTAVAIEVSESLLQETKNPVLQRDSESQISSASNERVFKMIQKLEKTLIESQGREVRARVKWDSRSNRPCIRAPSSRWI</sequence>
<dbReference type="EMBL" id="BHVY01000011">
    <property type="protein sequence ID" value="GIJ92725.1"/>
    <property type="molecule type" value="Genomic_DNA"/>
</dbReference>
<keyword evidence="3" id="KW-1185">Reference proteome</keyword>
<dbReference type="Proteomes" id="UP001043456">
    <property type="component" value="Unassembled WGS sequence"/>
</dbReference>
<name>A0A9P3F1B4_9EURO</name>
<dbReference type="OrthoDB" id="4463754at2759"/>
<evidence type="ECO:0000313" key="2">
    <source>
        <dbReference type="EMBL" id="GIJ92725.1"/>
    </source>
</evidence>
<feature type="region of interest" description="Disordered" evidence="1">
    <location>
        <begin position="1"/>
        <end position="32"/>
    </location>
</feature>